<evidence type="ECO:0000313" key="5">
    <source>
        <dbReference type="Proteomes" id="UP000238937"/>
    </source>
</evidence>
<dbReference type="Proteomes" id="UP000238937">
    <property type="component" value="Unassembled WGS sequence"/>
</dbReference>
<proteinExistence type="inferred from homology"/>
<dbReference type="SUPFAM" id="SSF54637">
    <property type="entry name" value="Thioesterase/thiol ester dehydrase-isomerase"/>
    <property type="match status" value="1"/>
</dbReference>
<keyword evidence="5" id="KW-1185">Reference proteome</keyword>
<dbReference type="InterPro" id="IPR006684">
    <property type="entry name" value="YbgC/YbaW"/>
</dbReference>
<dbReference type="InterPro" id="IPR029069">
    <property type="entry name" value="HotDog_dom_sf"/>
</dbReference>
<evidence type="ECO:0000256" key="2">
    <source>
        <dbReference type="ARBA" id="ARBA00022801"/>
    </source>
</evidence>
<organism evidence="4 5">
    <name type="scientific">Chamaesiphon polymorphus CCALA 037</name>
    <dbReference type="NCBI Taxonomy" id="2107692"/>
    <lineage>
        <taxon>Bacteria</taxon>
        <taxon>Bacillati</taxon>
        <taxon>Cyanobacteriota</taxon>
        <taxon>Cyanophyceae</taxon>
        <taxon>Gomontiellales</taxon>
        <taxon>Chamaesiphonaceae</taxon>
        <taxon>Chamaesiphon</taxon>
    </lineage>
</organism>
<dbReference type="PANTHER" id="PTHR31793">
    <property type="entry name" value="4-HYDROXYBENZOYL-COA THIOESTERASE FAMILY MEMBER"/>
    <property type="match status" value="1"/>
</dbReference>
<comment type="caution">
    <text evidence="4">The sequence shown here is derived from an EMBL/GenBank/DDBJ whole genome shotgun (WGS) entry which is preliminary data.</text>
</comment>
<comment type="similarity">
    <text evidence="1">Belongs to the 4-hydroxybenzoyl-CoA thioesterase family.</text>
</comment>
<gene>
    <name evidence="4" type="ORF">C7B77_06250</name>
</gene>
<evidence type="ECO:0000259" key="3">
    <source>
        <dbReference type="Pfam" id="PF03061"/>
    </source>
</evidence>
<dbReference type="CDD" id="cd00586">
    <property type="entry name" value="4HBT"/>
    <property type="match status" value="1"/>
</dbReference>
<evidence type="ECO:0000256" key="1">
    <source>
        <dbReference type="ARBA" id="ARBA00005953"/>
    </source>
</evidence>
<name>A0A2T1GJM6_9CYAN</name>
<protein>
    <submittedName>
        <fullName evidence="4">Acyl-CoA thioesterase</fullName>
    </submittedName>
</protein>
<accession>A0A2T1GJM6</accession>
<dbReference type="AlphaFoldDB" id="A0A2T1GJM6"/>
<dbReference type="EMBL" id="PVWO01000051">
    <property type="protein sequence ID" value="PSB58015.1"/>
    <property type="molecule type" value="Genomic_DNA"/>
</dbReference>
<dbReference type="PIRSF" id="PIRSF003230">
    <property type="entry name" value="YbgC"/>
    <property type="match status" value="1"/>
</dbReference>
<reference evidence="4 5" key="1">
    <citation type="submission" date="2018-03" db="EMBL/GenBank/DDBJ databases">
        <title>The ancient ancestry and fast evolution of plastids.</title>
        <authorList>
            <person name="Moore K.R."/>
            <person name="Magnabosco C."/>
            <person name="Momper L."/>
            <person name="Gold D.A."/>
            <person name="Bosak T."/>
            <person name="Fournier G.P."/>
        </authorList>
    </citation>
    <scope>NUCLEOTIDE SEQUENCE [LARGE SCALE GENOMIC DNA]</scope>
    <source>
        <strain evidence="4 5">CCALA 037</strain>
    </source>
</reference>
<dbReference type="PANTHER" id="PTHR31793:SF37">
    <property type="entry name" value="ACYL-COA THIOESTER HYDROLASE YBGC"/>
    <property type="match status" value="1"/>
</dbReference>
<dbReference type="RefSeq" id="WP_106301615.1">
    <property type="nucleotide sequence ID" value="NZ_PVWO01000051.1"/>
</dbReference>
<keyword evidence="2" id="KW-0378">Hydrolase</keyword>
<dbReference type="InterPro" id="IPR050563">
    <property type="entry name" value="4-hydroxybenzoyl-CoA_TE"/>
</dbReference>
<evidence type="ECO:0000313" key="4">
    <source>
        <dbReference type="EMBL" id="PSB58015.1"/>
    </source>
</evidence>
<dbReference type="InterPro" id="IPR006683">
    <property type="entry name" value="Thioestr_dom"/>
</dbReference>
<dbReference type="GO" id="GO:0047617">
    <property type="term" value="F:fatty acyl-CoA hydrolase activity"/>
    <property type="evidence" value="ECO:0007669"/>
    <property type="project" value="TreeGrafter"/>
</dbReference>
<sequence>MAETTDIRSQIPTESSIEKLSYQAMSANWFEYPIVVHPHHTDYGGIVWHGTYLTWMEEARVECLKSIGIDFADLVSLGCDLPVVDLSLRYHRSLKMGESAIVKTRTIDMEGVRIIWEYEIQSVDREVIYLTGMVTLVAVDREKGKIMRQLPNTVKDALVKMRE</sequence>
<dbReference type="Pfam" id="PF03061">
    <property type="entry name" value="4HBT"/>
    <property type="match status" value="1"/>
</dbReference>
<dbReference type="Gene3D" id="3.10.129.10">
    <property type="entry name" value="Hotdog Thioesterase"/>
    <property type="match status" value="1"/>
</dbReference>
<dbReference type="OrthoDB" id="9800856at2"/>
<feature type="domain" description="Thioesterase" evidence="3">
    <location>
        <begin position="44"/>
        <end position="127"/>
    </location>
</feature>